<reference evidence="2 3" key="1">
    <citation type="submission" date="2020-08" db="EMBL/GenBank/DDBJ databases">
        <title>Genomic Encyclopedia of Type Strains, Phase IV (KMG-IV): sequencing the most valuable type-strain genomes for metagenomic binning, comparative biology and taxonomic classification.</title>
        <authorList>
            <person name="Goeker M."/>
        </authorList>
    </citation>
    <scope>NUCLEOTIDE SEQUENCE [LARGE SCALE GENOMIC DNA]</scope>
    <source>
        <strain evidence="2 3">DSM 11805</strain>
    </source>
</reference>
<keyword evidence="1" id="KW-1133">Transmembrane helix</keyword>
<dbReference type="RefSeq" id="WP_184249670.1">
    <property type="nucleotide sequence ID" value="NZ_BAAACU010000015.1"/>
</dbReference>
<evidence type="ECO:0000313" key="2">
    <source>
        <dbReference type="EMBL" id="MBB6513820.1"/>
    </source>
</evidence>
<dbReference type="AlphaFoldDB" id="A0A841RI07"/>
<feature type="transmembrane region" description="Helical" evidence="1">
    <location>
        <begin position="43"/>
        <end position="61"/>
    </location>
</feature>
<keyword evidence="1" id="KW-0812">Transmembrane</keyword>
<organism evidence="2 3">
    <name type="scientific">Gracilibacillus halotolerans</name>
    <dbReference type="NCBI Taxonomy" id="74386"/>
    <lineage>
        <taxon>Bacteria</taxon>
        <taxon>Bacillati</taxon>
        <taxon>Bacillota</taxon>
        <taxon>Bacilli</taxon>
        <taxon>Bacillales</taxon>
        <taxon>Bacillaceae</taxon>
        <taxon>Gracilibacillus</taxon>
    </lineage>
</organism>
<protein>
    <submittedName>
        <fullName evidence="2">Uncharacterized protein</fullName>
    </submittedName>
</protein>
<evidence type="ECO:0000313" key="3">
    <source>
        <dbReference type="Proteomes" id="UP000572212"/>
    </source>
</evidence>
<sequence>MNTLDIFKQIIFSQWQLITVIFTLVAIFAMVIGRYPLKTTIRASISAFIINFLFVSFFLYFDVTAEPQVQPMNEIDIDERLLEVFEENKERATNKELVALVQPIQKDGTSKAEVYVKNFHDEWDFYGKVRIATFDEDEKMIKDQVFQVSLESGEMKKIHSDFGNAIFRWFRYEFYPEDNN</sequence>
<keyword evidence="1" id="KW-0472">Membrane</keyword>
<comment type="caution">
    <text evidence="2">The sequence shown here is derived from an EMBL/GenBank/DDBJ whole genome shotgun (WGS) entry which is preliminary data.</text>
</comment>
<dbReference type="Proteomes" id="UP000572212">
    <property type="component" value="Unassembled WGS sequence"/>
</dbReference>
<keyword evidence="3" id="KW-1185">Reference proteome</keyword>
<dbReference type="EMBL" id="JACHON010000017">
    <property type="protein sequence ID" value="MBB6513820.1"/>
    <property type="molecule type" value="Genomic_DNA"/>
</dbReference>
<evidence type="ECO:0000256" key="1">
    <source>
        <dbReference type="SAM" id="Phobius"/>
    </source>
</evidence>
<feature type="transmembrane region" description="Helical" evidence="1">
    <location>
        <begin position="12"/>
        <end position="31"/>
    </location>
</feature>
<accession>A0A841RI07</accession>
<gene>
    <name evidence="2" type="ORF">GGQ92_002639</name>
</gene>
<proteinExistence type="predicted"/>
<name>A0A841RI07_9BACI</name>